<dbReference type="EMBL" id="JAMKFB020000005">
    <property type="protein sequence ID" value="KAL0193408.1"/>
    <property type="molecule type" value="Genomic_DNA"/>
</dbReference>
<reference evidence="2 3" key="1">
    <citation type="submission" date="2024-05" db="EMBL/GenBank/DDBJ databases">
        <title>Genome sequencing and assembly of Indian major carp, Cirrhinus mrigala (Hamilton, 1822).</title>
        <authorList>
            <person name="Mohindra V."/>
            <person name="Chowdhury L.M."/>
            <person name="Lal K."/>
            <person name="Jena J.K."/>
        </authorList>
    </citation>
    <scope>NUCLEOTIDE SEQUENCE [LARGE SCALE GENOMIC DNA]</scope>
    <source>
        <strain evidence="2">CM1030</strain>
        <tissue evidence="2">Blood</tissue>
    </source>
</reference>
<accession>A0ABD0R510</accession>
<sequence length="79" mass="8784">MASNQHKPRARLSLRSNTTIRYGSMSSEQPDSDASSTQTTTISKKRAYLAVAVLCYVNLLNYMDRYTIAGEHTVIKAIS</sequence>
<comment type="caution">
    <text evidence="2">The sequence shown here is derived from an EMBL/GenBank/DDBJ whole genome shotgun (WGS) entry which is preliminary data.</text>
</comment>
<name>A0ABD0R510_CIRMR</name>
<feature type="non-terminal residue" evidence="2">
    <location>
        <position position="79"/>
    </location>
</feature>
<dbReference type="AlphaFoldDB" id="A0ABD0R510"/>
<feature type="compositionally biased region" description="Polar residues" evidence="1">
    <location>
        <begin position="14"/>
        <end position="42"/>
    </location>
</feature>
<proteinExistence type="predicted"/>
<keyword evidence="3" id="KW-1185">Reference proteome</keyword>
<evidence type="ECO:0000313" key="3">
    <source>
        <dbReference type="Proteomes" id="UP001529510"/>
    </source>
</evidence>
<dbReference type="Proteomes" id="UP001529510">
    <property type="component" value="Unassembled WGS sequence"/>
</dbReference>
<gene>
    <name evidence="2" type="ORF">M9458_011704</name>
</gene>
<organism evidence="2 3">
    <name type="scientific">Cirrhinus mrigala</name>
    <name type="common">Mrigala</name>
    <dbReference type="NCBI Taxonomy" id="683832"/>
    <lineage>
        <taxon>Eukaryota</taxon>
        <taxon>Metazoa</taxon>
        <taxon>Chordata</taxon>
        <taxon>Craniata</taxon>
        <taxon>Vertebrata</taxon>
        <taxon>Euteleostomi</taxon>
        <taxon>Actinopterygii</taxon>
        <taxon>Neopterygii</taxon>
        <taxon>Teleostei</taxon>
        <taxon>Ostariophysi</taxon>
        <taxon>Cypriniformes</taxon>
        <taxon>Cyprinidae</taxon>
        <taxon>Labeoninae</taxon>
        <taxon>Labeonini</taxon>
        <taxon>Cirrhinus</taxon>
    </lineage>
</organism>
<feature type="compositionally biased region" description="Basic residues" evidence="1">
    <location>
        <begin position="1"/>
        <end position="12"/>
    </location>
</feature>
<protein>
    <submittedName>
        <fullName evidence="2">Uncharacterized protein</fullName>
    </submittedName>
</protein>
<feature type="region of interest" description="Disordered" evidence="1">
    <location>
        <begin position="1"/>
        <end position="42"/>
    </location>
</feature>
<evidence type="ECO:0000256" key="1">
    <source>
        <dbReference type="SAM" id="MobiDB-lite"/>
    </source>
</evidence>
<evidence type="ECO:0000313" key="2">
    <source>
        <dbReference type="EMBL" id="KAL0193408.1"/>
    </source>
</evidence>